<dbReference type="EMBL" id="JAUEPP010000006">
    <property type="protein sequence ID" value="KAK3340762.1"/>
    <property type="molecule type" value="Genomic_DNA"/>
</dbReference>
<feature type="compositionally biased region" description="Basic and acidic residues" evidence="2">
    <location>
        <begin position="144"/>
        <end position="162"/>
    </location>
</feature>
<organism evidence="3 4">
    <name type="scientific">Neurospora tetraspora</name>
    <dbReference type="NCBI Taxonomy" id="94610"/>
    <lineage>
        <taxon>Eukaryota</taxon>
        <taxon>Fungi</taxon>
        <taxon>Dikarya</taxon>
        <taxon>Ascomycota</taxon>
        <taxon>Pezizomycotina</taxon>
        <taxon>Sordariomycetes</taxon>
        <taxon>Sordariomycetidae</taxon>
        <taxon>Sordariales</taxon>
        <taxon>Sordariaceae</taxon>
        <taxon>Neurospora</taxon>
    </lineage>
</organism>
<evidence type="ECO:0000313" key="4">
    <source>
        <dbReference type="Proteomes" id="UP001278500"/>
    </source>
</evidence>
<evidence type="ECO:0000256" key="1">
    <source>
        <dbReference type="SAM" id="Coils"/>
    </source>
</evidence>
<feature type="compositionally biased region" description="Pro residues" evidence="2">
    <location>
        <begin position="552"/>
        <end position="579"/>
    </location>
</feature>
<reference evidence="3" key="2">
    <citation type="submission" date="2023-06" db="EMBL/GenBank/DDBJ databases">
        <authorList>
            <consortium name="Lawrence Berkeley National Laboratory"/>
            <person name="Haridas S."/>
            <person name="Hensen N."/>
            <person name="Bonometti L."/>
            <person name="Westerberg I."/>
            <person name="Brannstrom I.O."/>
            <person name="Guillou S."/>
            <person name="Cros-Aarteil S."/>
            <person name="Calhoun S."/>
            <person name="Kuo A."/>
            <person name="Mondo S."/>
            <person name="Pangilinan J."/>
            <person name="Riley R."/>
            <person name="Labutti K."/>
            <person name="Andreopoulos B."/>
            <person name="Lipzen A."/>
            <person name="Chen C."/>
            <person name="Yanf M."/>
            <person name="Daum C."/>
            <person name="Ng V."/>
            <person name="Clum A."/>
            <person name="Steindorff A."/>
            <person name="Ohm R."/>
            <person name="Martin F."/>
            <person name="Silar P."/>
            <person name="Natvig D."/>
            <person name="Lalanne C."/>
            <person name="Gautier V."/>
            <person name="Ament-Velasquez S.L."/>
            <person name="Kruys A."/>
            <person name="Hutchinson M.I."/>
            <person name="Powell A.J."/>
            <person name="Barry K."/>
            <person name="Miller A.N."/>
            <person name="Grigoriev I.V."/>
            <person name="Debuchy R."/>
            <person name="Gladieux P."/>
            <person name="Thoren M.H."/>
            <person name="Johannesson H."/>
        </authorList>
    </citation>
    <scope>NUCLEOTIDE SEQUENCE</scope>
    <source>
        <strain evidence="3">CBS 560.94</strain>
    </source>
</reference>
<feature type="compositionally biased region" description="Polar residues" evidence="2">
    <location>
        <begin position="502"/>
        <end position="511"/>
    </location>
</feature>
<dbReference type="AlphaFoldDB" id="A0AAE0JB97"/>
<feature type="compositionally biased region" description="Basic and acidic residues" evidence="2">
    <location>
        <begin position="291"/>
        <end position="301"/>
    </location>
</feature>
<sequence length="624" mass="70123">MPNGMTPEEERRRQEQERRYQKAEEKARAAWQRGLENEREAAEALKEEKKTHAGKRRVSFDSSRNQTHLLYSLPPTIDSTPAESIDVGELSHELLQESMTEGYELIIKEIASLRAEIAEEEAVARKRQEHEAARIKYEAAWKEQERHRQKAEEKALKAKEAEESVLARIHREGEAARKKYHEALKRGLENERQSISQPHYRKPAQGSYPPKPSGQQNQPANQYPPSGQYHTKQDQHGHPIPHQRPPASSVPIGLSGLPSTESLCSGSSVSVVPVGLSGLPAMSLYSDGDPEVTRYKDEGRGRSGYADAYVSKQEERSHQGHCPSAPLSHWSTPPVPAWKAPTPPPQVTKHTLVMPTQRSYHAAVETPKEEWPIPPTPASCKIEHQVPNRVESEKEKLERELREAKAAHDRLCVELEKRRRGTGASSVASWQTGCKSVWEDPTKVTLKDTANDSSKDISKNGRNIAIQTEKNTPMEARKEISKETCHGAPEGRRGSSFDRNGRSLSRGSARTNYYEAAEYISSSDDDQAPKFSKAHARAKSLKLKLSVGTNPPYVPPTPYWHPSPPPSLPPTPPKRPSAPGPAVTEPSTSAFEYQEKYDYYEDIKTPYPPGSWWGDERERYRLVQ</sequence>
<feature type="region of interest" description="Disordered" evidence="2">
    <location>
        <begin position="282"/>
        <end position="380"/>
    </location>
</feature>
<name>A0AAE0JB97_9PEZI</name>
<evidence type="ECO:0000256" key="2">
    <source>
        <dbReference type="SAM" id="MobiDB-lite"/>
    </source>
</evidence>
<feature type="compositionally biased region" description="Basic residues" evidence="2">
    <location>
        <begin position="532"/>
        <end position="542"/>
    </location>
</feature>
<feature type="compositionally biased region" description="Basic and acidic residues" evidence="2">
    <location>
        <begin position="8"/>
        <end position="28"/>
    </location>
</feature>
<feature type="coiled-coil region" evidence="1">
    <location>
        <begin position="387"/>
        <end position="414"/>
    </location>
</feature>
<gene>
    <name evidence="3" type="ORF">B0H65DRAFT_269821</name>
</gene>
<feature type="compositionally biased region" description="Basic and acidic residues" evidence="2">
    <location>
        <begin position="475"/>
        <end position="501"/>
    </location>
</feature>
<feature type="compositionally biased region" description="Basic and acidic residues" evidence="2">
    <location>
        <begin position="35"/>
        <end position="51"/>
    </location>
</feature>
<feature type="compositionally biased region" description="Basic and acidic residues" evidence="2">
    <location>
        <begin position="169"/>
        <end position="192"/>
    </location>
</feature>
<dbReference type="RefSeq" id="XP_062679704.1">
    <property type="nucleotide sequence ID" value="XM_062822739.1"/>
</dbReference>
<feature type="region of interest" description="Disordered" evidence="2">
    <location>
        <begin position="144"/>
        <end position="270"/>
    </location>
</feature>
<feature type="region of interest" description="Disordered" evidence="2">
    <location>
        <begin position="447"/>
        <end position="590"/>
    </location>
</feature>
<comment type="caution">
    <text evidence="3">The sequence shown here is derived from an EMBL/GenBank/DDBJ whole genome shotgun (WGS) entry which is preliminary data.</text>
</comment>
<keyword evidence="4" id="KW-1185">Reference proteome</keyword>
<dbReference type="GeneID" id="87859893"/>
<proteinExistence type="predicted"/>
<accession>A0AAE0JB97</accession>
<reference evidence="3" key="1">
    <citation type="journal article" date="2023" name="Mol. Phylogenet. Evol.">
        <title>Genome-scale phylogeny and comparative genomics of the fungal order Sordariales.</title>
        <authorList>
            <person name="Hensen N."/>
            <person name="Bonometti L."/>
            <person name="Westerberg I."/>
            <person name="Brannstrom I.O."/>
            <person name="Guillou S."/>
            <person name="Cros-Aarteil S."/>
            <person name="Calhoun S."/>
            <person name="Haridas S."/>
            <person name="Kuo A."/>
            <person name="Mondo S."/>
            <person name="Pangilinan J."/>
            <person name="Riley R."/>
            <person name="LaButti K."/>
            <person name="Andreopoulos B."/>
            <person name="Lipzen A."/>
            <person name="Chen C."/>
            <person name="Yan M."/>
            <person name="Daum C."/>
            <person name="Ng V."/>
            <person name="Clum A."/>
            <person name="Steindorff A."/>
            <person name="Ohm R.A."/>
            <person name="Martin F."/>
            <person name="Silar P."/>
            <person name="Natvig D.O."/>
            <person name="Lalanne C."/>
            <person name="Gautier V."/>
            <person name="Ament-Velasquez S.L."/>
            <person name="Kruys A."/>
            <person name="Hutchinson M.I."/>
            <person name="Powell A.J."/>
            <person name="Barry K."/>
            <person name="Miller A.N."/>
            <person name="Grigoriev I.V."/>
            <person name="Debuchy R."/>
            <person name="Gladieux P."/>
            <person name="Hiltunen Thoren M."/>
            <person name="Johannesson H."/>
        </authorList>
    </citation>
    <scope>NUCLEOTIDE SEQUENCE</scope>
    <source>
        <strain evidence="3">CBS 560.94</strain>
    </source>
</reference>
<feature type="compositionally biased region" description="Basic and acidic residues" evidence="2">
    <location>
        <begin position="447"/>
        <end position="459"/>
    </location>
</feature>
<feature type="compositionally biased region" description="Polar residues" evidence="2">
    <location>
        <begin position="60"/>
        <end position="69"/>
    </location>
</feature>
<evidence type="ECO:0000313" key="3">
    <source>
        <dbReference type="EMBL" id="KAK3340762.1"/>
    </source>
</evidence>
<feature type="compositionally biased region" description="Pro residues" evidence="2">
    <location>
        <begin position="333"/>
        <end position="346"/>
    </location>
</feature>
<protein>
    <submittedName>
        <fullName evidence="3">Uncharacterized protein</fullName>
    </submittedName>
</protein>
<feature type="compositionally biased region" description="Polar residues" evidence="2">
    <location>
        <begin position="213"/>
        <end position="230"/>
    </location>
</feature>
<feature type="region of interest" description="Disordered" evidence="2">
    <location>
        <begin position="1"/>
        <end position="83"/>
    </location>
</feature>
<keyword evidence="1" id="KW-0175">Coiled coil</keyword>
<dbReference type="Proteomes" id="UP001278500">
    <property type="component" value="Unassembled WGS sequence"/>
</dbReference>